<organism evidence="2 3">
    <name type="scientific">Oryza sativa subsp. japonica</name>
    <name type="common">Rice</name>
    <dbReference type="NCBI Taxonomy" id="39947"/>
    <lineage>
        <taxon>Eukaryota</taxon>
        <taxon>Viridiplantae</taxon>
        <taxon>Streptophyta</taxon>
        <taxon>Embryophyta</taxon>
        <taxon>Tracheophyta</taxon>
        <taxon>Spermatophyta</taxon>
        <taxon>Magnoliopsida</taxon>
        <taxon>Liliopsida</taxon>
        <taxon>Poales</taxon>
        <taxon>Poaceae</taxon>
        <taxon>BOP clade</taxon>
        <taxon>Oryzoideae</taxon>
        <taxon>Oryzeae</taxon>
        <taxon>Oryzinae</taxon>
        <taxon>Oryza</taxon>
        <taxon>Oryza sativa</taxon>
    </lineage>
</organism>
<proteinExistence type="predicted"/>
<gene>
    <name evidence="2" type="ordered locus">Os02g0562000</name>
    <name evidence="2" type="ORF">OSNPB_020562000</name>
</gene>
<dbReference type="EMBL" id="AP014958">
    <property type="protein sequence ID" value="BAS79273.1"/>
    <property type="molecule type" value="Genomic_DNA"/>
</dbReference>
<feature type="non-terminal residue" evidence="2">
    <location>
        <position position="88"/>
    </location>
</feature>
<protein>
    <submittedName>
        <fullName evidence="2">Os02g0562000 protein</fullName>
    </submittedName>
</protein>
<dbReference type="PaxDb" id="39947-A0A0N7KFI0"/>
<dbReference type="InParanoid" id="A0A0N7KFI0"/>
<feature type="region of interest" description="Disordered" evidence="1">
    <location>
        <begin position="1"/>
        <end position="52"/>
    </location>
</feature>
<evidence type="ECO:0000313" key="2">
    <source>
        <dbReference type="EMBL" id="BAS79273.1"/>
    </source>
</evidence>
<accession>A0A0N7KFI0</accession>
<name>A0A0N7KFI0_ORYSJ</name>
<evidence type="ECO:0000313" key="3">
    <source>
        <dbReference type="Proteomes" id="UP000059680"/>
    </source>
</evidence>
<reference evidence="2 3" key="3">
    <citation type="journal article" date="2013" name="Rice">
        <title>Improvement of the Oryza sativa Nipponbare reference genome using next generation sequence and optical map data.</title>
        <authorList>
            <person name="Kawahara Y."/>
            <person name="de la Bastide M."/>
            <person name="Hamilton J.P."/>
            <person name="Kanamori H."/>
            <person name="McCombie W.R."/>
            <person name="Ouyang S."/>
            <person name="Schwartz D.C."/>
            <person name="Tanaka T."/>
            <person name="Wu J."/>
            <person name="Zhou S."/>
            <person name="Childs K.L."/>
            <person name="Davidson R.M."/>
            <person name="Lin H."/>
            <person name="Quesada-Ocampo L."/>
            <person name="Vaillancourt B."/>
            <person name="Sakai H."/>
            <person name="Lee S.S."/>
            <person name="Kim J."/>
            <person name="Numa H."/>
            <person name="Itoh T."/>
            <person name="Buell C.R."/>
            <person name="Matsumoto T."/>
        </authorList>
    </citation>
    <scope>NUCLEOTIDE SEQUENCE [LARGE SCALE GENOMIC DNA]</scope>
    <source>
        <strain evidence="3">cv. Nipponbare</strain>
    </source>
</reference>
<reference evidence="3" key="1">
    <citation type="journal article" date="2005" name="Nature">
        <title>The map-based sequence of the rice genome.</title>
        <authorList>
            <consortium name="International rice genome sequencing project (IRGSP)"/>
            <person name="Matsumoto T."/>
            <person name="Wu J."/>
            <person name="Kanamori H."/>
            <person name="Katayose Y."/>
            <person name="Fujisawa M."/>
            <person name="Namiki N."/>
            <person name="Mizuno H."/>
            <person name="Yamamoto K."/>
            <person name="Antonio B.A."/>
            <person name="Baba T."/>
            <person name="Sakata K."/>
            <person name="Nagamura Y."/>
            <person name="Aoki H."/>
            <person name="Arikawa K."/>
            <person name="Arita K."/>
            <person name="Bito T."/>
            <person name="Chiden Y."/>
            <person name="Fujitsuka N."/>
            <person name="Fukunaka R."/>
            <person name="Hamada M."/>
            <person name="Harada C."/>
            <person name="Hayashi A."/>
            <person name="Hijishita S."/>
            <person name="Honda M."/>
            <person name="Hosokawa S."/>
            <person name="Ichikawa Y."/>
            <person name="Idonuma A."/>
            <person name="Iijima M."/>
            <person name="Ikeda M."/>
            <person name="Ikeno M."/>
            <person name="Ito K."/>
            <person name="Ito S."/>
            <person name="Ito T."/>
            <person name="Ito Y."/>
            <person name="Ito Y."/>
            <person name="Iwabuchi A."/>
            <person name="Kamiya K."/>
            <person name="Karasawa W."/>
            <person name="Kurita K."/>
            <person name="Katagiri S."/>
            <person name="Kikuta A."/>
            <person name="Kobayashi H."/>
            <person name="Kobayashi N."/>
            <person name="Machita K."/>
            <person name="Maehara T."/>
            <person name="Masukawa M."/>
            <person name="Mizubayashi T."/>
            <person name="Mukai Y."/>
            <person name="Nagasaki H."/>
            <person name="Nagata Y."/>
            <person name="Naito S."/>
            <person name="Nakashima M."/>
            <person name="Nakama Y."/>
            <person name="Nakamichi Y."/>
            <person name="Nakamura M."/>
            <person name="Meguro A."/>
            <person name="Negishi M."/>
            <person name="Ohta I."/>
            <person name="Ohta T."/>
            <person name="Okamoto M."/>
            <person name="Ono N."/>
            <person name="Saji S."/>
            <person name="Sakaguchi M."/>
            <person name="Sakai K."/>
            <person name="Shibata M."/>
            <person name="Shimokawa T."/>
            <person name="Song J."/>
            <person name="Takazaki Y."/>
            <person name="Terasawa K."/>
            <person name="Tsugane M."/>
            <person name="Tsuji K."/>
            <person name="Ueda S."/>
            <person name="Waki K."/>
            <person name="Yamagata H."/>
            <person name="Yamamoto M."/>
            <person name="Yamamoto S."/>
            <person name="Yamane H."/>
            <person name="Yoshiki S."/>
            <person name="Yoshihara R."/>
            <person name="Yukawa K."/>
            <person name="Zhong H."/>
            <person name="Yano M."/>
            <person name="Yuan Q."/>
            <person name="Ouyang S."/>
            <person name="Liu J."/>
            <person name="Jones K.M."/>
            <person name="Gansberger K."/>
            <person name="Moffat K."/>
            <person name="Hill J."/>
            <person name="Bera J."/>
            <person name="Fadrosh D."/>
            <person name="Jin S."/>
            <person name="Johri S."/>
            <person name="Kim M."/>
            <person name="Overton L."/>
            <person name="Reardon M."/>
            <person name="Tsitrin T."/>
            <person name="Vuong H."/>
            <person name="Weaver B."/>
            <person name="Ciecko A."/>
            <person name="Tallon L."/>
            <person name="Jackson J."/>
            <person name="Pai G."/>
            <person name="Aken S.V."/>
            <person name="Utterback T."/>
            <person name="Reidmuller S."/>
            <person name="Feldblyum T."/>
            <person name="Hsiao J."/>
            <person name="Zismann V."/>
            <person name="Iobst S."/>
            <person name="de Vazeille A.R."/>
            <person name="Buell C.R."/>
            <person name="Ying K."/>
            <person name="Li Y."/>
            <person name="Lu T."/>
            <person name="Huang Y."/>
            <person name="Zhao Q."/>
            <person name="Feng Q."/>
            <person name="Zhang L."/>
            <person name="Zhu J."/>
            <person name="Weng Q."/>
            <person name="Mu J."/>
            <person name="Lu Y."/>
            <person name="Fan D."/>
            <person name="Liu Y."/>
            <person name="Guan J."/>
            <person name="Zhang Y."/>
            <person name="Yu S."/>
            <person name="Liu X."/>
            <person name="Zhang Y."/>
            <person name="Hong G."/>
            <person name="Han B."/>
            <person name="Choisne N."/>
            <person name="Demange N."/>
            <person name="Orjeda G."/>
            <person name="Samain S."/>
            <person name="Cattolico L."/>
            <person name="Pelletier E."/>
            <person name="Couloux A."/>
            <person name="Segurens B."/>
            <person name="Wincker P."/>
            <person name="D'Hont A."/>
            <person name="Scarpelli C."/>
            <person name="Weissenbach J."/>
            <person name="Salanoubat M."/>
            <person name="Quetier F."/>
            <person name="Yu Y."/>
            <person name="Kim H.R."/>
            <person name="Rambo T."/>
            <person name="Currie J."/>
            <person name="Collura K."/>
            <person name="Luo M."/>
            <person name="Yang T."/>
            <person name="Ammiraju J.S.S."/>
            <person name="Engler F."/>
            <person name="Soderlund C."/>
            <person name="Wing R.A."/>
            <person name="Palmer L.E."/>
            <person name="de la Bastide M."/>
            <person name="Spiegel L."/>
            <person name="Nascimento L."/>
            <person name="Zutavern T."/>
            <person name="O'Shaughnessy A."/>
            <person name="Dike S."/>
            <person name="Dedhia N."/>
            <person name="Preston R."/>
            <person name="Balija V."/>
            <person name="McCombie W.R."/>
            <person name="Chow T."/>
            <person name="Chen H."/>
            <person name="Chung M."/>
            <person name="Chen C."/>
            <person name="Shaw J."/>
            <person name="Wu H."/>
            <person name="Hsiao K."/>
            <person name="Chao Y."/>
            <person name="Chu M."/>
            <person name="Cheng C."/>
            <person name="Hour A."/>
            <person name="Lee P."/>
            <person name="Lin S."/>
            <person name="Lin Y."/>
            <person name="Liou J."/>
            <person name="Liu S."/>
            <person name="Hsing Y."/>
            <person name="Raghuvanshi S."/>
            <person name="Mohanty A."/>
            <person name="Bharti A.K."/>
            <person name="Gaur A."/>
            <person name="Gupta V."/>
            <person name="Kumar D."/>
            <person name="Ravi V."/>
            <person name="Vij S."/>
            <person name="Kapur A."/>
            <person name="Khurana P."/>
            <person name="Khurana P."/>
            <person name="Khurana J.P."/>
            <person name="Tyagi A.K."/>
            <person name="Gaikwad K."/>
            <person name="Singh A."/>
            <person name="Dalal V."/>
            <person name="Srivastava S."/>
            <person name="Dixit A."/>
            <person name="Pal A.K."/>
            <person name="Ghazi I.A."/>
            <person name="Yadav M."/>
            <person name="Pandit A."/>
            <person name="Bhargava A."/>
            <person name="Sureshbabu K."/>
            <person name="Batra K."/>
            <person name="Sharma T.R."/>
            <person name="Mohapatra T."/>
            <person name="Singh N.K."/>
            <person name="Messing J."/>
            <person name="Nelson A.B."/>
            <person name="Fuks G."/>
            <person name="Kavchok S."/>
            <person name="Keizer G."/>
            <person name="Linton E."/>
            <person name="Llaca V."/>
            <person name="Song R."/>
            <person name="Tanyolac B."/>
            <person name="Young S."/>
            <person name="Ho-Il K."/>
            <person name="Hahn J.H."/>
            <person name="Sangsakoo G."/>
            <person name="Vanavichit A."/>
            <person name="de Mattos Luiz.A.T."/>
            <person name="Zimmer P.D."/>
            <person name="Malone G."/>
            <person name="Dellagostin O."/>
            <person name="de Oliveira A.C."/>
            <person name="Bevan M."/>
            <person name="Bancroft I."/>
            <person name="Minx P."/>
            <person name="Cordum H."/>
            <person name="Wilson R."/>
            <person name="Cheng Z."/>
            <person name="Jin W."/>
            <person name="Jiang J."/>
            <person name="Leong S.A."/>
            <person name="Iwama H."/>
            <person name="Gojobori T."/>
            <person name="Itoh T."/>
            <person name="Niimura Y."/>
            <person name="Fujii Y."/>
            <person name="Habara T."/>
            <person name="Sakai H."/>
            <person name="Sato Y."/>
            <person name="Wilson G."/>
            <person name="Kumar K."/>
            <person name="McCouch S."/>
            <person name="Juretic N."/>
            <person name="Hoen D."/>
            <person name="Wright S."/>
            <person name="Bruskiewich R."/>
            <person name="Bureau T."/>
            <person name="Miyao A."/>
            <person name="Hirochika H."/>
            <person name="Nishikawa T."/>
            <person name="Kadowaki K."/>
            <person name="Sugiura M."/>
            <person name="Burr B."/>
            <person name="Sasaki T."/>
        </authorList>
    </citation>
    <scope>NUCLEOTIDE SEQUENCE [LARGE SCALE GENOMIC DNA]</scope>
    <source>
        <strain evidence="3">cv. Nipponbare</strain>
    </source>
</reference>
<evidence type="ECO:0000256" key="1">
    <source>
        <dbReference type="SAM" id="MobiDB-lite"/>
    </source>
</evidence>
<feature type="non-terminal residue" evidence="2">
    <location>
        <position position="1"/>
    </location>
</feature>
<sequence length="88" mass="9537">SWRQSWVFPEADSPAISVTEAGGRPPERRRSRTGQPRESLPAREEGRRRRGFSGRGSCWLLVEEEEEAAADGCLAGAAGRIAGELAEG</sequence>
<reference evidence="2 3" key="2">
    <citation type="journal article" date="2013" name="Plant Cell Physiol.">
        <title>Rice Annotation Project Database (RAP-DB): an integrative and interactive database for rice genomics.</title>
        <authorList>
            <person name="Sakai H."/>
            <person name="Lee S.S."/>
            <person name="Tanaka T."/>
            <person name="Numa H."/>
            <person name="Kim J."/>
            <person name="Kawahara Y."/>
            <person name="Wakimoto H."/>
            <person name="Yang C.C."/>
            <person name="Iwamoto M."/>
            <person name="Abe T."/>
            <person name="Yamada Y."/>
            <person name="Muto A."/>
            <person name="Inokuchi H."/>
            <person name="Ikemura T."/>
            <person name="Matsumoto T."/>
            <person name="Sasaki T."/>
            <person name="Itoh T."/>
        </authorList>
    </citation>
    <scope>NUCLEOTIDE SEQUENCE [LARGE SCALE GENOMIC DNA]</scope>
    <source>
        <strain evidence="3">cv. Nipponbare</strain>
    </source>
</reference>
<dbReference type="AlphaFoldDB" id="A0A0N7KFI0"/>
<dbReference type="Proteomes" id="UP000059680">
    <property type="component" value="Chromosome 2"/>
</dbReference>
<keyword evidence="3" id="KW-1185">Reference proteome</keyword>